<evidence type="ECO:0000313" key="2">
    <source>
        <dbReference type="Proteomes" id="UP000250572"/>
    </source>
</evidence>
<dbReference type="Proteomes" id="UP000250572">
    <property type="component" value="Unassembled WGS sequence"/>
</dbReference>
<accession>A0A315WDI2</accession>
<name>A0A315WDI2_GAMAF</name>
<organism evidence="1 2">
    <name type="scientific">Gambusia affinis</name>
    <name type="common">Western mosquitofish</name>
    <name type="synonym">Heterandria affinis</name>
    <dbReference type="NCBI Taxonomy" id="33528"/>
    <lineage>
        <taxon>Eukaryota</taxon>
        <taxon>Metazoa</taxon>
        <taxon>Chordata</taxon>
        <taxon>Craniata</taxon>
        <taxon>Vertebrata</taxon>
        <taxon>Euteleostomi</taxon>
        <taxon>Actinopterygii</taxon>
        <taxon>Neopterygii</taxon>
        <taxon>Teleostei</taxon>
        <taxon>Neoteleostei</taxon>
        <taxon>Acanthomorphata</taxon>
        <taxon>Ovalentaria</taxon>
        <taxon>Atherinomorphae</taxon>
        <taxon>Cyprinodontiformes</taxon>
        <taxon>Poeciliidae</taxon>
        <taxon>Poeciliinae</taxon>
        <taxon>Gambusia</taxon>
    </lineage>
</organism>
<dbReference type="EMBL" id="NHOQ01000520">
    <property type="protein sequence ID" value="PWA29881.1"/>
    <property type="molecule type" value="Genomic_DNA"/>
</dbReference>
<proteinExistence type="predicted"/>
<evidence type="ECO:0000313" key="1">
    <source>
        <dbReference type="EMBL" id="PWA29881.1"/>
    </source>
</evidence>
<protein>
    <submittedName>
        <fullName evidence="1">Uncharacterized protein</fullName>
    </submittedName>
</protein>
<sequence length="120" mass="12858">MAAVPHLYWANNNPSWQGGDVDELVAILFHNALLLYRIVVAKDHILFNLSWLSLSLGLAFASLVGGCSKPSEMLLGGDDGPVKVVVVCKPPDTAPANSYAYRHNHAAAGVLILHFLPPTS</sequence>
<dbReference type="AlphaFoldDB" id="A0A315WDI2"/>
<reference evidence="1 2" key="1">
    <citation type="journal article" date="2018" name="G3 (Bethesda)">
        <title>A High-Quality Reference Genome for the Invasive Mosquitofish Gambusia affinis Using a Chicago Library.</title>
        <authorList>
            <person name="Hoffberg S.L."/>
            <person name="Troendle N.J."/>
            <person name="Glenn T.C."/>
            <person name="Mahmud O."/>
            <person name="Louha S."/>
            <person name="Chalopin D."/>
            <person name="Bennetzen J.L."/>
            <person name="Mauricio R."/>
        </authorList>
    </citation>
    <scope>NUCLEOTIDE SEQUENCE [LARGE SCALE GENOMIC DNA]</scope>
    <source>
        <strain evidence="1">NE01/NJP1002.9</strain>
        <tissue evidence="1">Muscle</tissue>
    </source>
</reference>
<comment type="caution">
    <text evidence="1">The sequence shown here is derived from an EMBL/GenBank/DDBJ whole genome shotgun (WGS) entry which is preliminary data.</text>
</comment>
<gene>
    <name evidence="1" type="ORF">CCH79_00018129</name>
</gene>
<keyword evidence="2" id="KW-1185">Reference proteome</keyword>